<feature type="transmembrane region" description="Helical" evidence="9">
    <location>
        <begin position="243"/>
        <end position="262"/>
    </location>
</feature>
<dbReference type="InterPro" id="IPR035906">
    <property type="entry name" value="MetI-like_sf"/>
</dbReference>
<organism evidence="11 12">
    <name type="scientific">Nitrosomonas cryotolerans ATCC 49181</name>
    <dbReference type="NCBI Taxonomy" id="1131553"/>
    <lineage>
        <taxon>Bacteria</taxon>
        <taxon>Pseudomonadati</taxon>
        <taxon>Pseudomonadota</taxon>
        <taxon>Betaproteobacteria</taxon>
        <taxon>Nitrosomonadales</taxon>
        <taxon>Nitrosomonadaceae</taxon>
        <taxon>Nitrosomonas</taxon>
    </lineage>
</organism>
<evidence type="ECO:0000256" key="5">
    <source>
        <dbReference type="ARBA" id="ARBA00022475"/>
    </source>
</evidence>
<comment type="subcellular location">
    <subcellularLocation>
        <location evidence="9">Cell inner membrane</location>
        <topology evidence="9">Multi-pass membrane protein</topology>
    </subcellularLocation>
    <subcellularLocation>
        <location evidence="1">Cell membrane</location>
        <topology evidence="1">Multi-pass membrane protein</topology>
    </subcellularLocation>
</comment>
<dbReference type="EMBL" id="FSRO01000001">
    <property type="protein sequence ID" value="SIO28422.1"/>
    <property type="molecule type" value="Genomic_DNA"/>
</dbReference>
<dbReference type="GO" id="GO:0035435">
    <property type="term" value="P:phosphate ion transmembrane transport"/>
    <property type="evidence" value="ECO:0007669"/>
    <property type="project" value="InterPro"/>
</dbReference>
<feature type="transmembrane region" description="Helical" evidence="9">
    <location>
        <begin position="54"/>
        <end position="81"/>
    </location>
</feature>
<evidence type="ECO:0000256" key="9">
    <source>
        <dbReference type="RuleBase" id="RU363043"/>
    </source>
</evidence>
<evidence type="ECO:0000256" key="3">
    <source>
        <dbReference type="ARBA" id="ARBA00016864"/>
    </source>
</evidence>
<sequence length="277" mass="29423">MSDRVFSWLLFGCALLVVSSLLWVLGDVVLEGVAHFTWQFLFTAPMDAGRAGGISPILVSTLWLLLIALTVALPLGLGVAIWLSEFAPRNSRFAGSIGITLDILAGVPSIVYGLFGNAFFSIYLGLGFSLLSGGLTLACMILPVFVRTCESGLRAVNDDWRRGALALGMTRSTTIWHILLPAARPAIVAGLILGIGRATAETAALLFTSGYVDRMPGSLLDSGRALAVHIYDLSMNVTGGDGAAYASALVLVILIIVLNTLAQSLVDSWFKRRLTIP</sequence>
<keyword evidence="8 9" id="KW-0472">Membrane</keyword>
<dbReference type="CDD" id="cd06261">
    <property type="entry name" value="TM_PBP2"/>
    <property type="match status" value="1"/>
</dbReference>
<dbReference type="RefSeq" id="WP_028461764.1">
    <property type="nucleotide sequence ID" value="NZ_FSRO01000001.1"/>
</dbReference>
<feature type="transmembrane region" description="Helical" evidence="9">
    <location>
        <begin position="121"/>
        <end position="146"/>
    </location>
</feature>
<dbReference type="GO" id="GO:0005886">
    <property type="term" value="C:plasma membrane"/>
    <property type="evidence" value="ECO:0007669"/>
    <property type="project" value="UniProtKB-SubCell"/>
</dbReference>
<dbReference type="PROSITE" id="PS50928">
    <property type="entry name" value="ABC_TM1"/>
    <property type="match status" value="1"/>
</dbReference>
<dbReference type="InterPro" id="IPR000515">
    <property type="entry name" value="MetI-like"/>
</dbReference>
<dbReference type="Gene3D" id="1.10.3720.10">
    <property type="entry name" value="MetI-like"/>
    <property type="match status" value="1"/>
</dbReference>
<keyword evidence="6 9" id="KW-0812">Transmembrane</keyword>
<proteinExistence type="inferred from homology"/>
<evidence type="ECO:0000256" key="1">
    <source>
        <dbReference type="ARBA" id="ARBA00004651"/>
    </source>
</evidence>
<evidence type="ECO:0000256" key="7">
    <source>
        <dbReference type="ARBA" id="ARBA00022989"/>
    </source>
</evidence>
<comment type="caution">
    <text evidence="9">Lacks conserved residue(s) required for the propagation of feature annotation.</text>
</comment>
<dbReference type="SUPFAM" id="SSF161098">
    <property type="entry name" value="MetI-like"/>
    <property type="match status" value="1"/>
</dbReference>
<feature type="transmembrane region" description="Helical" evidence="9">
    <location>
        <begin position="93"/>
        <end position="115"/>
    </location>
</feature>
<dbReference type="InterPro" id="IPR005672">
    <property type="entry name" value="Phosphate_PstA"/>
</dbReference>
<evidence type="ECO:0000256" key="6">
    <source>
        <dbReference type="ARBA" id="ARBA00022692"/>
    </source>
</evidence>
<comment type="similarity">
    <text evidence="2 9">Belongs to the binding-protein-dependent transport system permease family. CysTW subfamily.</text>
</comment>
<evidence type="ECO:0000256" key="4">
    <source>
        <dbReference type="ARBA" id="ARBA00022448"/>
    </source>
</evidence>
<keyword evidence="7 9" id="KW-1133">Transmembrane helix</keyword>
<evidence type="ECO:0000256" key="2">
    <source>
        <dbReference type="ARBA" id="ARBA00007069"/>
    </source>
</evidence>
<dbReference type="PANTHER" id="PTHR43470">
    <property type="entry name" value="PHOSPHATE TRANSPORT SYSTEM PERMEASE PROTEIN PSTA-RELATED"/>
    <property type="match status" value="1"/>
</dbReference>
<dbReference type="Pfam" id="PF00528">
    <property type="entry name" value="BPD_transp_1"/>
    <property type="match status" value="1"/>
</dbReference>
<evidence type="ECO:0000313" key="12">
    <source>
        <dbReference type="Proteomes" id="UP000185062"/>
    </source>
</evidence>
<dbReference type="AlphaFoldDB" id="A0A1N6I8S7"/>
<dbReference type="eggNOG" id="COG0581">
    <property type="taxonomic scope" value="Bacteria"/>
</dbReference>
<dbReference type="NCBIfam" id="TIGR00974">
    <property type="entry name" value="3a0107s02c"/>
    <property type="match status" value="1"/>
</dbReference>
<protein>
    <recommendedName>
        <fullName evidence="3 9">Phosphate transport system permease protein PstA</fullName>
    </recommendedName>
</protein>
<keyword evidence="4" id="KW-0813">Transport</keyword>
<dbReference type="STRING" id="44575.SAMN05216419_102312"/>
<name>A0A1N6I8S7_9PROT</name>
<dbReference type="PANTHER" id="PTHR43470:SF3">
    <property type="entry name" value="PHOSPHATE TRANSPORT SYSTEM PERMEASE PROTEIN PSTA-RELATED"/>
    <property type="match status" value="1"/>
</dbReference>
<feature type="domain" description="ABC transmembrane type-1" evidence="10">
    <location>
        <begin position="58"/>
        <end position="262"/>
    </location>
</feature>
<dbReference type="Proteomes" id="UP000185062">
    <property type="component" value="Unassembled WGS sequence"/>
</dbReference>
<evidence type="ECO:0000259" key="10">
    <source>
        <dbReference type="PROSITE" id="PS50928"/>
    </source>
</evidence>
<reference evidence="11 12" key="1">
    <citation type="submission" date="2016-12" db="EMBL/GenBank/DDBJ databases">
        <authorList>
            <person name="Song W.-J."/>
            <person name="Kurnit D.M."/>
        </authorList>
    </citation>
    <scope>NUCLEOTIDE SEQUENCE [LARGE SCALE GENOMIC DNA]</scope>
    <source>
        <strain evidence="11 12">ATCC 49181</strain>
    </source>
</reference>
<evidence type="ECO:0000256" key="8">
    <source>
        <dbReference type="ARBA" id="ARBA00023136"/>
    </source>
</evidence>
<keyword evidence="12" id="KW-1185">Reference proteome</keyword>
<dbReference type="GO" id="GO:0005315">
    <property type="term" value="F:phosphate transmembrane transporter activity"/>
    <property type="evidence" value="ECO:0007669"/>
    <property type="project" value="InterPro"/>
</dbReference>
<keyword evidence="5 9" id="KW-1003">Cell membrane</keyword>
<evidence type="ECO:0000313" key="11">
    <source>
        <dbReference type="EMBL" id="SIO28422.1"/>
    </source>
</evidence>
<gene>
    <name evidence="11" type="ORF">SAMN02743940_1636</name>
</gene>
<accession>A0A1N6I8S7</accession>
<feature type="transmembrane region" description="Helical" evidence="9">
    <location>
        <begin position="186"/>
        <end position="212"/>
    </location>
</feature>